<gene>
    <name evidence="1" type="ORF">AOC05_10560</name>
</gene>
<sequence length="244" mass="25796">MTVSAKAFQQWLDGVAGTTSRAAVCRAAGIKRSTLAQQLVRGRVSVATVAAVSRSLHRPVVESLSAFEKFEDLSIGLREPSEAELLSQISDTDLLTEILNRSKAADTGAKTALLELSPVPHRTSVRTWLDAVGPADLRQQLAREVGIAPQNLSAQISANRLTAELAISSARIAGVGLANGLVATGFLAPDEAGWLPGARSITLRQTPDSTLVSLAAERLDSLGRTLKRIEADTAAAQQLWENLG</sequence>
<dbReference type="EMBL" id="CP012677">
    <property type="protein sequence ID" value="ALE92646.1"/>
    <property type="molecule type" value="Genomic_DNA"/>
</dbReference>
<proteinExistence type="predicted"/>
<organism evidence="1 2">
    <name type="scientific">Arthrobacter alpinus</name>
    <dbReference type="NCBI Taxonomy" id="656366"/>
    <lineage>
        <taxon>Bacteria</taxon>
        <taxon>Bacillati</taxon>
        <taxon>Actinomycetota</taxon>
        <taxon>Actinomycetes</taxon>
        <taxon>Micrococcales</taxon>
        <taxon>Micrococcaceae</taxon>
        <taxon>Arthrobacter</taxon>
    </lineage>
</organism>
<dbReference type="OrthoDB" id="5107685at2"/>
<accession>A0A0M4RP97</accession>
<evidence type="ECO:0000313" key="1">
    <source>
        <dbReference type="EMBL" id="ALE92646.1"/>
    </source>
</evidence>
<dbReference type="AlphaFoldDB" id="A0A0M4RP97"/>
<name>A0A0M4RP97_9MICC</name>
<reference evidence="2" key="1">
    <citation type="submission" date="2015-09" db="EMBL/GenBank/DDBJ databases">
        <title>Complete genome of Arthrobacter alpinus strain R3.8.</title>
        <authorList>
            <person name="See-Too W.S."/>
            <person name="Chan K.G."/>
        </authorList>
    </citation>
    <scope>NUCLEOTIDE SEQUENCE [LARGE SCALE GENOMIC DNA]</scope>
    <source>
        <strain evidence="2">R3.8</strain>
    </source>
</reference>
<protein>
    <submittedName>
        <fullName evidence="1">Uncharacterized protein</fullName>
    </submittedName>
</protein>
<evidence type="ECO:0000313" key="2">
    <source>
        <dbReference type="Proteomes" id="UP000062833"/>
    </source>
</evidence>
<dbReference type="PATRIC" id="fig|656366.3.peg.2283"/>
<dbReference type="RefSeq" id="WP_062007189.1">
    <property type="nucleotide sequence ID" value="NZ_CP012677.1"/>
</dbReference>
<dbReference type="Proteomes" id="UP000062833">
    <property type="component" value="Chromosome"/>
</dbReference>
<keyword evidence="2" id="KW-1185">Reference proteome</keyword>
<dbReference type="KEGG" id="aaq:AOC05_10560"/>